<evidence type="ECO:0000313" key="1">
    <source>
        <dbReference type="EMBL" id="KAG5635492.1"/>
    </source>
</evidence>
<dbReference type="EMBL" id="JABCKI010006078">
    <property type="protein sequence ID" value="KAG5635492.1"/>
    <property type="molecule type" value="Genomic_DNA"/>
</dbReference>
<gene>
    <name evidence="1" type="ORF">H0H81_011047</name>
</gene>
<comment type="caution">
    <text evidence="1">The sequence shown here is derived from an EMBL/GenBank/DDBJ whole genome shotgun (WGS) entry which is preliminary data.</text>
</comment>
<reference evidence="1" key="2">
    <citation type="submission" date="2021-10" db="EMBL/GenBank/DDBJ databases">
        <title>Phylogenomics reveals ancestral predisposition of the termite-cultivated fungus Termitomyces towards a domesticated lifestyle.</title>
        <authorList>
            <person name="Auxier B."/>
            <person name="Grum-Grzhimaylo A."/>
            <person name="Cardenas M.E."/>
            <person name="Lodge J.D."/>
            <person name="Laessoe T."/>
            <person name="Pedersen O."/>
            <person name="Smith M.E."/>
            <person name="Kuyper T.W."/>
            <person name="Franco-Molano E.A."/>
            <person name="Baroni T.J."/>
            <person name="Aanen D.K."/>
        </authorList>
    </citation>
    <scope>NUCLEOTIDE SEQUENCE</scope>
    <source>
        <strain evidence="1">D49</strain>
    </source>
</reference>
<organism evidence="1 2">
    <name type="scientific">Sphagnurus paluster</name>
    <dbReference type="NCBI Taxonomy" id="117069"/>
    <lineage>
        <taxon>Eukaryota</taxon>
        <taxon>Fungi</taxon>
        <taxon>Dikarya</taxon>
        <taxon>Basidiomycota</taxon>
        <taxon>Agaricomycotina</taxon>
        <taxon>Agaricomycetes</taxon>
        <taxon>Agaricomycetidae</taxon>
        <taxon>Agaricales</taxon>
        <taxon>Tricholomatineae</taxon>
        <taxon>Lyophyllaceae</taxon>
        <taxon>Sphagnurus</taxon>
    </lineage>
</organism>
<name>A0A9P7FNP9_9AGAR</name>
<evidence type="ECO:0000313" key="2">
    <source>
        <dbReference type="Proteomes" id="UP000717328"/>
    </source>
</evidence>
<keyword evidence="2" id="KW-1185">Reference proteome</keyword>
<dbReference type="AlphaFoldDB" id="A0A9P7FNP9"/>
<dbReference type="Proteomes" id="UP000717328">
    <property type="component" value="Unassembled WGS sequence"/>
</dbReference>
<protein>
    <submittedName>
        <fullName evidence="1">Uncharacterized protein</fullName>
    </submittedName>
</protein>
<proteinExistence type="predicted"/>
<dbReference type="OrthoDB" id="3167300at2759"/>
<sequence>MHIPLELVQIIIEYSLYSKNASNHELAVSIKPDWKAIQPLTLASKTYRALALEAWFQTLFINSPNDLENLRELFPGIARSIRVLHCVQNDARYISMWDLTGLNHLSKIRLDWLSRRMMPHYRSKDPADRLPFTHIPSFVTELDIRGLPWPSPMVFHNIESILPNLKILRLRQQRIWCGLCHTCSVARFKEPGPERIIYEGGGGLPIHYARALRSLQHLRTVSITIADFGSGKMTVGQGDEHNRYLWSGECDRCMEIMYDDDDFRDRYVARKKGVANGDIGHAYVPPPGLNRVEWHFWRAEGSEEVDVQESEDEMSDSGEE</sequence>
<reference evidence="1" key="1">
    <citation type="submission" date="2021-02" db="EMBL/GenBank/DDBJ databases">
        <authorList>
            <person name="Nieuwenhuis M."/>
            <person name="Van De Peppel L.J.J."/>
        </authorList>
    </citation>
    <scope>NUCLEOTIDE SEQUENCE</scope>
    <source>
        <strain evidence="1">D49</strain>
    </source>
</reference>
<accession>A0A9P7FNP9</accession>